<feature type="compositionally biased region" description="Polar residues" evidence="1">
    <location>
        <begin position="87"/>
        <end position="96"/>
    </location>
</feature>
<feature type="compositionally biased region" description="Basic and acidic residues" evidence="1">
    <location>
        <begin position="50"/>
        <end position="86"/>
    </location>
</feature>
<feature type="transmembrane region" description="Helical" evidence="2">
    <location>
        <begin position="6"/>
        <end position="24"/>
    </location>
</feature>
<proteinExistence type="predicted"/>
<dbReference type="Proteomes" id="UP000247591">
    <property type="component" value="Unassembled WGS sequence"/>
</dbReference>
<evidence type="ECO:0000313" key="3">
    <source>
        <dbReference type="EMBL" id="PYE18757.1"/>
    </source>
</evidence>
<reference evidence="3 4" key="1">
    <citation type="submission" date="2018-06" db="EMBL/GenBank/DDBJ databases">
        <title>Genomic Encyclopedia of Type Strains, Phase IV (KMG-IV): sequencing the most valuable type-strain genomes for metagenomic binning, comparative biology and taxonomic classification.</title>
        <authorList>
            <person name="Goeker M."/>
        </authorList>
    </citation>
    <scope>NUCLEOTIDE SEQUENCE [LARGE SCALE GENOMIC DNA]</scope>
    <source>
        <strain evidence="3 4">DSM 45521</strain>
    </source>
</reference>
<accession>A0A318RN66</accession>
<dbReference type="AlphaFoldDB" id="A0A318RN66"/>
<gene>
    <name evidence="3" type="ORF">DFR67_104339</name>
</gene>
<protein>
    <submittedName>
        <fullName evidence="3">Uncharacterized protein</fullName>
    </submittedName>
</protein>
<organism evidence="3 4">
    <name type="scientific">Williamsia limnetica</name>
    <dbReference type="NCBI Taxonomy" id="882452"/>
    <lineage>
        <taxon>Bacteria</taxon>
        <taxon>Bacillati</taxon>
        <taxon>Actinomycetota</taxon>
        <taxon>Actinomycetes</taxon>
        <taxon>Mycobacteriales</taxon>
        <taxon>Nocardiaceae</taxon>
        <taxon>Williamsia</taxon>
    </lineage>
</organism>
<evidence type="ECO:0000313" key="4">
    <source>
        <dbReference type="Proteomes" id="UP000247591"/>
    </source>
</evidence>
<dbReference type="RefSeq" id="WP_158539929.1">
    <property type="nucleotide sequence ID" value="NZ_QJSP01000004.1"/>
</dbReference>
<evidence type="ECO:0000256" key="2">
    <source>
        <dbReference type="SAM" id="Phobius"/>
    </source>
</evidence>
<sequence>MNTAVWIVIAVVVVLLVIALIALLTRKRRAQRRVEAGQIREEASHRVNDVQRREAIAEESAAKARRAQADAEAKAAEAKRLQHEAQSHQGQAASSRQDLDAEFQRADKLDPDVPRSGHHEGDVHDVNAPRGNQTPPGVQGGGNRGGGVNLDPNGQTPRQDGQPGRHAPH</sequence>
<keyword evidence="2" id="KW-0812">Transmembrane</keyword>
<feature type="compositionally biased region" description="Gly residues" evidence="1">
    <location>
        <begin position="138"/>
        <end position="148"/>
    </location>
</feature>
<evidence type="ECO:0000256" key="1">
    <source>
        <dbReference type="SAM" id="MobiDB-lite"/>
    </source>
</evidence>
<keyword evidence="4" id="KW-1185">Reference proteome</keyword>
<keyword evidence="2" id="KW-1133">Transmembrane helix</keyword>
<dbReference type="OrthoDB" id="4485392at2"/>
<dbReference type="EMBL" id="QJSP01000004">
    <property type="protein sequence ID" value="PYE18757.1"/>
    <property type="molecule type" value="Genomic_DNA"/>
</dbReference>
<name>A0A318RN66_WILLI</name>
<feature type="compositionally biased region" description="Basic and acidic residues" evidence="1">
    <location>
        <begin position="97"/>
        <end position="127"/>
    </location>
</feature>
<comment type="caution">
    <text evidence="3">The sequence shown here is derived from an EMBL/GenBank/DDBJ whole genome shotgun (WGS) entry which is preliminary data.</text>
</comment>
<feature type="region of interest" description="Disordered" evidence="1">
    <location>
        <begin position="50"/>
        <end position="169"/>
    </location>
</feature>
<keyword evidence="2" id="KW-0472">Membrane</keyword>